<name>A0A7K6ACA1_ONYCO</name>
<feature type="compositionally biased region" description="Basic and acidic residues" evidence="1">
    <location>
        <begin position="48"/>
        <end position="57"/>
    </location>
</feature>
<dbReference type="AlphaFoldDB" id="A0A7K6ACA1"/>
<reference evidence="2 3" key="1">
    <citation type="submission" date="2019-09" db="EMBL/GenBank/DDBJ databases">
        <title>Bird 10,000 Genomes (B10K) Project - Family phase.</title>
        <authorList>
            <person name="Zhang G."/>
        </authorList>
    </citation>
    <scope>NUCLEOTIDE SEQUENCE [LARGE SCALE GENOMIC DNA]</scope>
    <source>
        <strain evidence="2">B10K-DU-028-75</strain>
        <tissue evidence="2">Mixed tissue sample</tissue>
    </source>
</reference>
<feature type="compositionally biased region" description="Basic and acidic residues" evidence="1">
    <location>
        <begin position="31"/>
        <end position="41"/>
    </location>
</feature>
<feature type="non-terminal residue" evidence="2">
    <location>
        <position position="124"/>
    </location>
</feature>
<proteinExistence type="predicted"/>
<feature type="compositionally biased region" description="Basic and acidic residues" evidence="1">
    <location>
        <begin position="89"/>
        <end position="99"/>
    </location>
</feature>
<accession>A0A7K6ACA1</accession>
<feature type="region of interest" description="Disordered" evidence="1">
    <location>
        <begin position="1"/>
        <end position="124"/>
    </location>
</feature>
<feature type="non-terminal residue" evidence="2">
    <location>
        <position position="1"/>
    </location>
</feature>
<evidence type="ECO:0000313" key="3">
    <source>
        <dbReference type="Proteomes" id="UP000550309"/>
    </source>
</evidence>
<protein>
    <submittedName>
        <fullName evidence="2">GP179 protein</fullName>
    </submittedName>
</protein>
<gene>
    <name evidence="2" type="primary">Gpr179</name>
    <name evidence="2" type="ORF">ONYCOR_R15894</name>
</gene>
<dbReference type="EMBL" id="VZRK01000767">
    <property type="protein sequence ID" value="NWU87633.1"/>
    <property type="molecule type" value="Genomic_DNA"/>
</dbReference>
<evidence type="ECO:0000256" key="1">
    <source>
        <dbReference type="SAM" id="MobiDB-lite"/>
    </source>
</evidence>
<evidence type="ECO:0000313" key="2">
    <source>
        <dbReference type="EMBL" id="NWU87633.1"/>
    </source>
</evidence>
<organism evidence="2 3">
    <name type="scientific">Onychorhynchus coronatus</name>
    <name type="common">Royal flycatcher</name>
    <dbReference type="NCBI Taxonomy" id="360224"/>
    <lineage>
        <taxon>Eukaryota</taxon>
        <taxon>Metazoa</taxon>
        <taxon>Chordata</taxon>
        <taxon>Craniata</taxon>
        <taxon>Vertebrata</taxon>
        <taxon>Euteleostomi</taxon>
        <taxon>Archelosauria</taxon>
        <taxon>Archosauria</taxon>
        <taxon>Dinosauria</taxon>
        <taxon>Saurischia</taxon>
        <taxon>Theropoda</taxon>
        <taxon>Coelurosauria</taxon>
        <taxon>Aves</taxon>
        <taxon>Neognathae</taxon>
        <taxon>Neoaves</taxon>
        <taxon>Telluraves</taxon>
        <taxon>Australaves</taxon>
        <taxon>Passeriformes</taxon>
        <taxon>Tyrannidae</taxon>
        <taxon>Onychorhynchus</taxon>
    </lineage>
</organism>
<dbReference type="OrthoDB" id="5823771at2759"/>
<comment type="caution">
    <text evidence="2">The sequence shown here is derived from an EMBL/GenBank/DDBJ whole genome shotgun (WGS) entry which is preliminary data.</text>
</comment>
<keyword evidence="3" id="KW-1185">Reference proteome</keyword>
<dbReference type="Proteomes" id="UP000550309">
    <property type="component" value="Unassembled WGS sequence"/>
</dbReference>
<sequence length="124" mass="13498">CPWEGAEPQLEKGAAPGKDRVLPKEVATSKTVEKGSRDHESICPWEDQEVKSSDKAEICPWEGAEPQLEKGAAPGKDRVPPKEVATSKTVEKGSRDHESICPWESTDTEQPQAKPHAGSTEPSR</sequence>